<dbReference type="EMBL" id="OY660878">
    <property type="protein sequence ID" value="CAJ1074003.1"/>
    <property type="molecule type" value="Genomic_DNA"/>
</dbReference>
<feature type="region of interest" description="Disordered" evidence="2">
    <location>
        <begin position="395"/>
        <end position="417"/>
    </location>
</feature>
<feature type="coiled-coil region" evidence="1">
    <location>
        <begin position="220"/>
        <end position="268"/>
    </location>
</feature>
<proteinExistence type="predicted"/>
<evidence type="ECO:0000313" key="3">
    <source>
        <dbReference type="EMBL" id="CAJ1074003.1"/>
    </source>
</evidence>
<evidence type="ECO:0000256" key="1">
    <source>
        <dbReference type="SAM" id="Coils"/>
    </source>
</evidence>
<evidence type="ECO:0000256" key="2">
    <source>
        <dbReference type="SAM" id="MobiDB-lite"/>
    </source>
</evidence>
<feature type="region of interest" description="Disordered" evidence="2">
    <location>
        <begin position="582"/>
        <end position="616"/>
    </location>
</feature>
<keyword evidence="1" id="KW-0175">Coiled coil</keyword>
<feature type="coiled-coil region" evidence="1">
    <location>
        <begin position="107"/>
        <end position="164"/>
    </location>
</feature>
<dbReference type="Proteomes" id="UP001178508">
    <property type="component" value="Chromosome 15"/>
</dbReference>
<keyword evidence="4" id="KW-1185">Reference proteome</keyword>
<reference evidence="3" key="1">
    <citation type="submission" date="2023-08" db="EMBL/GenBank/DDBJ databases">
        <authorList>
            <person name="Alioto T."/>
            <person name="Alioto T."/>
            <person name="Gomez Garrido J."/>
        </authorList>
    </citation>
    <scope>NUCLEOTIDE SEQUENCE</scope>
</reference>
<accession>A0AAV1GNN9</accession>
<feature type="coiled-coil region" evidence="1">
    <location>
        <begin position="53"/>
        <end position="80"/>
    </location>
</feature>
<protein>
    <submittedName>
        <fullName evidence="3">Myosin-10-like</fullName>
    </submittedName>
</protein>
<feature type="compositionally biased region" description="Basic and acidic residues" evidence="2">
    <location>
        <begin position="395"/>
        <end position="405"/>
    </location>
</feature>
<organism evidence="3 4">
    <name type="scientific">Xyrichtys novacula</name>
    <name type="common">Pearly razorfish</name>
    <name type="synonym">Hemipteronotus novacula</name>
    <dbReference type="NCBI Taxonomy" id="13765"/>
    <lineage>
        <taxon>Eukaryota</taxon>
        <taxon>Metazoa</taxon>
        <taxon>Chordata</taxon>
        <taxon>Craniata</taxon>
        <taxon>Vertebrata</taxon>
        <taxon>Euteleostomi</taxon>
        <taxon>Actinopterygii</taxon>
        <taxon>Neopterygii</taxon>
        <taxon>Teleostei</taxon>
        <taxon>Neoteleostei</taxon>
        <taxon>Acanthomorphata</taxon>
        <taxon>Eupercaria</taxon>
        <taxon>Labriformes</taxon>
        <taxon>Labridae</taxon>
        <taxon>Xyrichtys</taxon>
    </lineage>
</organism>
<evidence type="ECO:0000313" key="4">
    <source>
        <dbReference type="Proteomes" id="UP001178508"/>
    </source>
</evidence>
<gene>
    <name evidence="3" type="ORF">XNOV1_A021600</name>
</gene>
<sequence>MSQIAWAQEQIREWEATLDTQIAEEKERKKHETLDKERDCVRRFHSQLDAINIRKENEELSKLRQERQKIAKEEERQFKEKMVLDDKQVLREQQEQSLRRKELWRRVDEENEEMVKEKRLLREKKIQAEKEEERAELRALDELYAQEQKDQAEKEAQLKAANRKRRLNDIAEKNFYKQQREQQSILKDRKIERDRSEIEEQCWQRKEYIDPRFVQREFCMDKVRCMLEKEEKKKEESRARDEEKVCEEAKKQAAVEQIQEQIQGEKRDQMLQAVSAHNEAQMREKVQKQLEEKPRDLELIEAQKEDNRLYFERESQKAKSARARNIQFSDGNVKLHAQRRAIQEQQRKEAKEAEKRQAKALAAEEKEFKEYAERELQKARASGRIVLNTNKAPSRLENKCKDDRPQSFLPPINSSPPPAYIHCESAGAKCREALPPVLPPVDSSEPPFRHMDGPTAADTEEPFLLRGRANPVLPPIISSEPPFRHIDRPAVAGKGEPLLRYRRQPVLPPVDSSSPPFRHVVGPTAANTREPLLRYSTRETRRIRRKQDSCALLKDFPISSAPYRGGFTKYDTTKTYTTQKLQLAKDLKPSPPPQPKKTKSIQTKEVHPSTMNITIG</sequence>
<dbReference type="AlphaFoldDB" id="A0AAV1GNN9"/>
<name>A0AAV1GNN9_XYRNO</name>